<dbReference type="Proteomes" id="UP000060390">
    <property type="component" value="Chromosome"/>
</dbReference>
<dbReference type="FunFam" id="3.40.50.720:FF:000084">
    <property type="entry name" value="Short-chain dehydrogenase reductase"/>
    <property type="match status" value="1"/>
</dbReference>
<reference evidence="3 4" key="2">
    <citation type="journal article" date="2016" name="Stand. Genomic Sci.">
        <title>Complete genome sequence of 'Halanaeroarchaeum sulfurireducens' M27-SA2, a sulfur-reducing and acetate-oxidizing haloarchaeon from the deep-sea hypersaline anoxic lake Medee.</title>
        <authorList>
            <person name="Messina E."/>
            <person name="Sorokin D.Y."/>
            <person name="Kublanov I.V."/>
            <person name="Toshchakov S."/>
            <person name="Lopatina A."/>
            <person name="Arcadi E."/>
            <person name="Smedile F."/>
            <person name="La Spada G."/>
            <person name="La Cono V."/>
            <person name="Yakimov M.M."/>
        </authorList>
    </citation>
    <scope>NUCLEOTIDE SEQUENCE [LARGE SCALE GENOMIC DNA]</scope>
    <source>
        <strain evidence="3 4">M27-SA2</strain>
    </source>
</reference>
<dbReference type="GeneID" id="26010885"/>
<proteinExistence type="inferred from homology"/>
<evidence type="ECO:0000313" key="3">
    <source>
        <dbReference type="EMBL" id="ALG82431.1"/>
    </source>
</evidence>
<dbReference type="Pfam" id="PF13561">
    <property type="entry name" value="adh_short_C2"/>
    <property type="match status" value="1"/>
</dbReference>
<sequence>MVSLPDSVAVITGAASGMGKAMAHEFADEGASVVVVDVDEDGAAAVATEIADGGGDAMAVYEDVTDTDSVESVVEESVEEFGTIDILCNNAGILDDFTPAGEASDDLWNAVIDVNLNGPFHMTRAALPVLQEGNEEGVVINTASIAGKVAGGGGAAYTTSKHGLIGFTKQLSHDYGPDIRANAVCPGAVATGMTEDMIEDLEAMTEGTPAGRYAKPEEIARVVRYLASDEASFVHGTAVNVDGGWLVD</sequence>
<dbReference type="AlphaFoldDB" id="A0A0N7FTT2"/>
<dbReference type="InterPro" id="IPR020904">
    <property type="entry name" value="Sc_DH/Rdtase_CS"/>
</dbReference>
<dbReference type="RefSeq" id="WP_079978782.1">
    <property type="nucleotide sequence ID" value="NZ_CP011564.1"/>
</dbReference>
<dbReference type="InterPro" id="IPR036291">
    <property type="entry name" value="NAD(P)-bd_dom_sf"/>
</dbReference>
<protein>
    <submittedName>
        <fullName evidence="3">3-oxoacyl-[acyl-carrier-protein] reductase</fullName>
        <ecNumber evidence="3">1.1.1.100</ecNumber>
    </submittedName>
</protein>
<dbReference type="STRING" id="1604004.HLASA_1545"/>
<name>A0A0N7FTT2_9EURY</name>
<dbReference type="NCBIfam" id="NF009466">
    <property type="entry name" value="PRK12826.1-2"/>
    <property type="match status" value="1"/>
</dbReference>
<keyword evidence="2 3" id="KW-0560">Oxidoreductase</keyword>
<dbReference type="CDD" id="cd05233">
    <property type="entry name" value="SDR_c"/>
    <property type="match status" value="1"/>
</dbReference>
<dbReference type="EMBL" id="CP011564">
    <property type="protein sequence ID" value="ALG82431.1"/>
    <property type="molecule type" value="Genomic_DNA"/>
</dbReference>
<dbReference type="KEGG" id="hsf:HLASA_1545"/>
<dbReference type="Gene3D" id="3.40.50.720">
    <property type="entry name" value="NAD(P)-binding Rossmann-like Domain"/>
    <property type="match status" value="1"/>
</dbReference>
<dbReference type="PROSITE" id="PS00061">
    <property type="entry name" value="ADH_SHORT"/>
    <property type="match status" value="1"/>
</dbReference>
<comment type="similarity">
    <text evidence="1">Belongs to the short-chain dehydrogenases/reductases (SDR) family.</text>
</comment>
<organism evidence="3 4">
    <name type="scientific">Halanaeroarchaeum sulfurireducens</name>
    <dbReference type="NCBI Taxonomy" id="1604004"/>
    <lineage>
        <taxon>Archaea</taxon>
        <taxon>Methanobacteriati</taxon>
        <taxon>Methanobacteriota</taxon>
        <taxon>Stenosarchaea group</taxon>
        <taxon>Halobacteria</taxon>
        <taxon>Halobacteriales</taxon>
        <taxon>Halobacteriaceae</taxon>
        <taxon>Halanaeroarchaeum</taxon>
    </lineage>
</organism>
<dbReference type="PRINTS" id="PR00081">
    <property type="entry name" value="GDHRDH"/>
</dbReference>
<accession>A0A0N7FTT2</accession>
<dbReference type="PATRIC" id="fig|1604004.5.peg.1623"/>
<evidence type="ECO:0000256" key="2">
    <source>
        <dbReference type="ARBA" id="ARBA00023002"/>
    </source>
</evidence>
<gene>
    <name evidence="3" type="primary">fabG3</name>
    <name evidence="3" type="ORF">HLASA_1545</name>
</gene>
<dbReference type="NCBIfam" id="NF005559">
    <property type="entry name" value="PRK07231.1"/>
    <property type="match status" value="1"/>
</dbReference>
<dbReference type="SUPFAM" id="SSF51735">
    <property type="entry name" value="NAD(P)-binding Rossmann-fold domains"/>
    <property type="match status" value="1"/>
</dbReference>
<dbReference type="PRINTS" id="PR00080">
    <property type="entry name" value="SDRFAMILY"/>
</dbReference>
<dbReference type="GO" id="GO:0004316">
    <property type="term" value="F:3-oxoacyl-[acyl-carrier-protein] reductase (NADPH) activity"/>
    <property type="evidence" value="ECO:0007669"/>
    <property type="project" value="UniProtKB-EC"/>
</dbReference>
<evidence type="ECO:0000313" key="4">
    <source>
        <dbReference type="Proteomes" id="UP000060390"/>
    </source>
</evidence>
<dbReference type="PANTHER" id="PTHR24321:SF8">
    <property type="entry name" value="ESTRADIOL 17-BETA-DEHYDROGENASE 8-RELATED"/>
    <property type="match status" value="1"/>
</dbReference>
<dbReference type="EC" id="1.1.1.100" evidence="3"/>
<dbReference type="PANTHER" id="PTHR24321">
    <property type="entry name" value="DEHYDROGENASES, SHORT CHAIN"/>
    <property type="match status" value="1"/>
</dbReference>
<evidence type="ECO:0000256" key="1">
    <source>
        <dbReference type="ARBA" id="ARBA00006484"/>
    </source>
</evidence>
<dbReference type="InterPro" id="IPR002347">
    <property type="entry name" value="SDR_fam"/>
</dbReference>
<reference evidence="4" key="1">
    <citation type="submission" date="2015-05" db="EMBL/GenBank/DDBJ databases">
        <title>Complete genome sequence of Halanaeroarchaeum sulfurireducens type strain M27-SA2, a sulfate-reducer haloarchaeon from marine anoxic lake Medee.</title>
        <authorList>
            <person name="Messina E."/>
            <person name="Kublanov I.V."/>
            <person name="Toshchakov S."/>
            <person name="Arcadi E."/>
            <person name="La Spada G."/>
            <person name="La Cono V."/>
            <person name="Yakimov M.M."/>
        </authorList>
    </citation>
    <scope>NUCLEOTIDE SEQUENCE [LARGE SCALE GENOMIC DNA]</scope>
    <source>
        <strain evidence="4">M27-SA2</strain>
    </source>
</reference>